<comment type="caution">
    <text evidence="2">The sequence shown here is derived from an EMBL/GenBank/DDBJ whole genome shotgun (WGS) entry which is preliminary data.</text>
</comment>
<dbReference type="Proteomes" id="UP001165121">
    <property type="component" value="Unassembled WGS sequence"/>
</dbReference>
<feature type="domain" description="WLGC" evidence="1">
    <location>
        <begin position="156"/>
        <end position="220"/>
    </location>
</feature>
<organism evidence="2 3">
    <name type="scientific">Phytophthora fragariaefolia</name>
    <dbReference type="NCBI Taxonomy" id="1490495"/>
    <lineage>
        <taxon>Eukaryota</taxon>
        <taxon>Sar</taxon>
        <taxon>Stramenopiles</taxon>
        <taxon>Oomycota</taxon>
        <taxon>Peronosporomycetes</taxon>
        <taxon>Peronosporales</taxon>
        <taxon>Peronosporaceae</taxon>
        <taxon>Phytophthora</taxon>
    </lineage>
</organism>
<keyword evidence="3" id="KW-1185">Reference proteome</keyword>
<dbReference type="EMBL" id="BSXT01010535">
    <property type="protein sequence ID" value="GMF80632.1"/>
    <property type="molecule type" value="Genomic_DNA"/>
</dbReference>
<dbReference type="SUPFAM" id="SSF52058">
    <property type="entry name" value="L domain-like"/>
    <property type="match status" value="1"/>
</dbReference>
<dbReference type="InterPro" id="IPR032675">
    <property type="entry name" value="LRR_dom_sf"/>
</dbReference>
<name>A0A9W6YLR3_9STRA</name>
<accession>A0A9W6YLR3</accession>
<dbReference type="InterPro" id="IPR058256">
    <property type="entry name" value="WLGC"/>
</dbReference>
<evidence type="ECO:0000313" key="3">
    <source>
        <dbReference type="Proteomes" id="UP001165121"/>
    </source>
</evidence>
<gene>
    <name evidence="2" type="ORF">Pfra01_002867300</name>
</gene>
<dbReference type="AlphaFoldDB" id="A0A9W6YLR3"/>
<reference evidence="2" key="1">
    <citation type="submission" date="2023-04" db="EMBL/GenBank/DDBJ databases">
        <title>Phytophthora fragariaefolia NBRC 109709.</title>
        <authorList>
            <person name="Ichikawa N."/>
            <person name="Sato H."/>
            <person name="Tonouchi N."/>
        </authorList>
    </citation>
    <scope>NUCLEOTIDE SEQUENCE</scope>
    <source>
        <strain evidence="2">NBRC 109709</strain>
    </source>
</reference>
<evidence type="ECO:0000313" key="2">
    <source>
        <dbReference type="EMBL" id="GMF80632.1"/>
    </source>
</evidence>
<dbReference type="Pfam" id="PF26605">
    <property type="entry name" value="WLGC"/>
    <property type="match status" value="1"/>
</dbReference>
<evidence type="ECO:0000259" key="1">
    <source>
        <dbReference type="Pfam" id="PF26605"/>
    </source>
</evidence>
<dbReference type="OrthoDB" id="119594at2759"/>
<proteinExistence type="predicted"/>
<protein>
    <submittedName>
        <fullName evidence="2">Unnamed protein product</fullName>
    </submittedName>
</protein>
<sequence length="224" mass="24414">MFDKMDHLAFLHLGALPDLITVPSLSSLRKLRYLTLAVLDSLTEIPSFEGLSSLNDLTLINLPSVSTIPSLAPLARLRSVVIRARSAVCCNGFITGTCNMTESQCLPIVGEHHPMTCTETRISAEDKAVLTSFGSYICPPSIPIDRELTAPSKYSSDELCGGVKYKQCKLGGLEGMCYNTRMMVINCETTSNYITMRKLQIQRGVGDACNPDVEAWLGCTGSRN</sequence>
<dbReference type="Gene3D" id="3.80.10.10">
    <property type="entry name" value="Ribonuclease Inhibitor"/>
    <property type="match status" value="1"/>
</dbReference>